<proteinExistence type="inferred from homology"/>
<dbReference type="PROSITE" id="PS50011">
    <property type="entry name" value="PROTEIN_KINASE_DOM"/>
    <property type="match status" value="1"/>
</dbReference>
<feature type="region of interest" description="Disordered" evidence="11">
    <location>
        <begin position="589"/>
        <end position="608"/>
    </location>
</feature>
<dbReference type="EC" id="2.7.11.25" evidence="2"/>
<dbReference type="Gene3D" id="1.10.510.10">
    <property type="entry name" value="Transferase(Phosphotransferase) domain 1"/>
    <property type="match status" value="1"/>
</dbReference>
<evidence type="ECO:0000313" key="13">
    <source>
        <dbReference type="EMBL" id="KAK9111787.1"/>
    </source>
</evidence>
<dbReference type="PANTHER" id="PTHR48016">
    <property type="entry name" value="MAP KINASE KINASE KINASE SSK2-RELATED-RELATED"/>
    <property type="match status" value="1"/>
</dbReference>
<accession>A0AAP0NL81</accession>
<feature type="compositionally biased region" description="Basic residues" evidence="11">
    <location>
        <begin position="40"/>
        <end position="53"/>
    </location>
</feature>
<feature type="region of interest" description="Disordered" evidence="11">
    <location>
        <begin position="236"/>
        <end position="284"/>
    </location>
</feature>
<gene>
    <name evidence="13" type="ORF">Scep_019306</name>
</gene>
<protein>
    <recommendedName>
        <fullName evidence="2">mitogen-activated protein kinase kinase kinase</fullName>
        <ecNumber evidence="2">2.7.11.25</ecNumber>
    </recommendedName>
</protein>
<dbReference type="Proteomes" id="UP001419268">
    <property type="component" value="Unassembled WGS sequence"/>
</dbReference>
<dbReference type="InterPro" id="IPR011009">
    <property type="entry name" value="Kinase-like_dom_sf"/>
</dbReference>
<comment type="similarity">
    <text evidence="1">Belongs to the protein kinase superfamily. STE Ser/Thr protein kinase family. MAP kinase kinase kinase subfamily.</text>
</comment>
<comment type="catalytic activity">
    <reaction evidence="8">
        <text>L-threonyl-[protein] + ATP = O-phospho-L-threonyl-[protein] + ADP + H(+)</text>
        <dbReference type="Rhea" id="RHEA:46608"/>
        <dbReference type="Rhea" id="RHEA-COMP:11060"/>
        <dbReference type="Rhea" id="RHEA-COMP:11605"/>
        <dbReference type="ChEBI" id="CHEBI:15378"/>
        <dbReference type="ChEBI" id="CHEBI:30013"/>
        <dbReference type="ChEBI" id="CHEBI:30616"/>
        <dbReference type="ChEBI" id="CHEBI:61977"/>
        <dbReference type="ChEBI" id="CHEBI:456216"/>
        <dbReference type="EC" id="2.7.11.25"/>
    </reaction>
</comment>
<dbReference type="SUPFAM" id="SSF56112">
    <property type="entry name" value="Protein kinase-like (PK-like)"/>
    <property type="match status" value="1"/>
</dbReference>
<feature type="region of interest" description="Disordered" evidence="11">
    <location>
        <begin position="1"/>
        <end position="93"/>
    </location>
</feature>
<evidence type="ECO:0000256" key="1">
    <source>
        <dbReference type="ARBA" id="ARBA00006529"/>
    </source>
</evidence>
<keyword evidence="7 10" id="KW-0067">ATP-binding</keyword>
<feature type="compositionally biased region" description="Basic and acidic residues" evidence="11">
    <location>
        <begin position="26"/>
        <end position="39"/>
    </location>
</feature>
<evidence type="ECO:0000256" key="3">
    <source>
        <dbReference type="ARBA" id="ARBA00022527"/>
    </source>
</evidence>
<dbReference type="GO" id="GO:0005524">
    <property type="term" value="F:ATP binding"/>
    <property type="evidence" value="ECO:0007669"/>
    <property type="project" value="UniProtKB-UniRule"/>
</dbReference>
<keyword evidence="4" id="KW-0808">Transferase</keyword>
<dbReference type="InterPro" id="IPR000719">
    <property type="entry name" value="Prot_kinase_dom"/>
</dbReference>
<comment type="caution">
    <text evidence="13">The sequence shown here is derived from an EMBL/GenBank/DDBJ whole genome shotgun (WGS) entry which is preliminary data.</text>
</comment>
<dbReference type="FunFam" id="1.10.510.10:FF:000359">
    <property type="entry name" value="Mitogen-activated protein kinase 1, putative, expressed"/>
    <property type="match status" value="1"/>
</dbReference>
<dbReference type="GO" id="GO:0005737">
    <property type="term" value="C:cytoplasm"/>
    <property type="evidence" value="ECO:0007669"/>
    <property type="project" value="TreeGrafter"/>
</dbReference>
<dbReference type="EMBL" id="JBBNAG010000008">
    <property type="protein sequence ID" value="KAK9111787.1"/>
    <property type="molecule type" value="Genomic_DNA"/>
</dbReference>
<dbReference type="InterPro" id="IPR008271">
    <property type="entry name" value="Ser/Thr_kinase_AS"/>
</dbReference>
<evidence type="ECO:0000256" key="5">
    <source>
        <dbReference type="ARBA" id="ARBA00022741"/>
    </source>
</evidence>
<evidence type="ECO:0000256" key="10">
    <source>
        <dbReference type="PROSITE-ProRule" id="PRU10141"/>
    </source>
</evidence>
<feature type="region of interest" description="Disordered" evidence="11">
    <location>
        <begin position="131"/>
        <end position="170"/>
    </location>
</feature>
<feature type="binding site" evidence="10">
    <location>
        <position position="362"/>
    </location>
    <ligand>
        <name>ATP</name>
        <dbReference type="ChEBI" id="CHEBI:30616"/>
    </ligand>
</feature>
<keyword evidence="14" id="KW-1185">Reference proteome</keyword>
<feature type="compositionally biased region" description="Low complexity" evidence="11">
    <location>
        <begin position="69"/>
        <end position="87"/>
    </location>
</feature>
<feature type="compositionally biased region" description="Acidic residues" evidence="11">
    <location>
        <begin position="256"/>
        <end position="276"/>
    </location>
</feature>
<evidence type="ECO:0000256" key="7">
    <source>
        <dbReference type="ARBA" id="ARBA00022840"/>
    </source>
</evidence>
<reference evidence="13 14" key="1">
    <citation type="submission" date="2024-01" db="EMBL/GenBank/DDBJ databases">
        <title>Genome assemblies of Stephania.</title>
        <authorList>
            <person name="Yang L."/>
        </authorList>
    </citation>
    <scope>NUCLEOTIDE SEQUENCE [LARGE SCALE GENOMIC DNA]</scope>
    <source>
        <strain evidence="13">JXDWG</strain>
        <tissue evidence="13">Leaf</tissue>
    </source>
</reference>
<feature type="domain" description="Protein kinase" evidence="12">
    <location>
        <begin position="334"/>
        <end position="587"/>
    </location>
</feature>
<keyword evidence="3" id="KW-0723">Serine/threonine-protein kinase</keyword>
<dbReference type="PROSITE" id="PS00108">
    <property type="entry name" value="PROTEIN_KINASE_ST"/>
    <property type="match status" value="1"/>
</dbReference>
<dbReference type="Pfam" id="PF00069">
    <property type="entry name" value="Pkinase"/>
    <property type="match status" value="1"/>
</dbReference>
<keyword evidence="6" id="KW-0418">Kinase</keyword>
<evidence type="ECO:0000256" key="4">
    <source>
        <dbReference type="ARBA" id="ARBA00022679"/>
    </source>
</evidence>
<feature type="compositionally biased region" description="Gly residues" evidence="11">
    <location>
        <begin position="190"/>
        <end position="200"/>
    </location>
</feature>
<name>A0AAP0NL81_9MAGN</name>
<dbReference type="SMART" id="SM00220">
    <property type="entry name" value="S_TKc"/>
    <property type="match status" value="1"/>
</dbReference>
<evidence type="ECO:0000256" key="11">
    <source>
        <dbReference type="SAM" id="MobiDB-lite"/>
    </source>
</evidence>
<evidence type="ECO:0000313" key="14">
    <source>
        <dbReference type="Proteomes" id="UP001419268"/>
    </source>
</evidence>
<sequence>MNYMRTWIRKPNPNNNNNNEDDDADENKHRRSVDMDAKQKLKRQQQQRRRPRLDRRNAIKNIDYEPTNSSSEDCNSSSLRTRSLELSPNSERSSFRIGGLDGDIDRMFCSLGLSGPDDLAIPAAAWEARKARSSSDILPRSRLNPVESAEDSAREERGGSGDLGGLSDLRSSDDVVVSSVRVSSLVPSGGRVGNGGGGIKGVRPPALAPPPSMTMPDLGNVGSTWDILKAFAPEDSTNCGDFRGGSSRVRRADTSSSDEEQEEDEVSDGDEVEEIDGGIGVGGVGDGLRFGETVDLSESCSFSTSNDDDTSSTNTDPTYIISPNGRFRCNIRSWTKGTLLGSGSFGTVYEGFSEDGFFFAVKEVSLLDPGRQAQQSIHQLEQEIALLSQFEHENIVRYLGTDKDHEKLYIFLELVTKGSLSQLYQRYHLQDSQVSAYTRQILQGLKYLHDRNVVHRDIKCANILVDANGSVKLADFGLAKATKLNDVKSCKGTAFWMAPEVVNLRNRGYGLAADIWSLGCTVLEMLTRQLPYFHLESMQALFRIGKGERPHVPDSLSREAQDFILKCLQVNPDDRPTAAQLLDHPFVKRPLTSPSDFVSPSPDYWKRS</sequence>
<dbReference type="GO" id="GO:0004709">
    <property type="term" value="F:MAP kinase kinase kinase activity"/>
    <property type="evidence" value="ECO:0007669"/>
    <property type="project" value="UniProtKB-EC"/>
</dbReference>
<evidence type="ECO:0000256" key="2">
    <source>
        <dbReference type="ARBA" id="ARBA00012406"/>
    </source>
</evidence>
<dbReference type="InterPro" id="IPR001245">
    <property type="entry name" value="Ser-Thr/Tyr_kinase_cat_dom"/>
</dbReference>
<dbReference type="PANTHER" id="PTHR48016:SF29">
    <property type="entry name" value="MITOGEN-ACTIVATED PROTEIN KINASE KINASE KINASE 1-RELATED"/>
    <property type="match status" value="1"/>
</dbReference>
<comment type="catalytic activity">
    <reaction evidence="9">
        <text>L-seryl-[protein] + ATP = O-phospho-L-seryl-[protein] + ADP + H(+)</text>
        <dbReference type="Rhea" id="RHEA:17989"/>
        <dbReference type="Rhea" id="RHEA-COMP:9863"/>
        <dbReference type="Rhea" id="RHEA-COMP:11604"/>
        <dbReference type="ChEBI" id="CHEBI:15378"/>
        <dbReference type="ChEBI" id="CHEBI:29999"/>
        <dbReference type="ChEBI" id="CHEBI:30616"/>
        <dbReference type="ChEBI" id="CHEBI:83421"/>
        <dbReference type="ChEBI" id="CHEBI:456216"/>
        <dbReference type="EC" id="2.7.11.25"/>
    </reaction>
</comment>
<dbReference type="InterPro" id="IPR017441">
    <property type="entry name" value="Protein_kinase_ATP_BS"/>
</dbReference>
<evidence type="ECO:0000256" key="9">
    <source>
        <dbReference type="ARBA" id="ARBA00048329"/>
    </source>
</evidence>
<feature type="region of interest" description="Disordered" evidence="11">
    <location>
        <begin position="187"/>
        <end position="212"/>
    </location>
</feature>
<keyword evidence="5 10" id="KW-0547">Nucleotide-binding</keyword>
<dbReference type="InterPro" id="IPR050538">
    <property type="entry name" value="MAP_kinase_kinase_kinase"/>
</dbReference>
<dbReference type="GO" id="GO:1902065">
    <property type="term" value="P:response to L-glutamate"/>
    <property type="evidence" value="ECO:0007669"/>
    <property type="project" value="UniProtKB-ARBA"/>
</dbReference>
<evidence type="ECO:0000256" key="8">
    <source>
        <dbReference type="ARBA" id="ARBA00047559"/>
    </source>
</evidence>
<dbReference type="AlphaFoldDB" id="A0AAP0NL81"/>
<feature type="region of interest" description="Disordered" evidence="11">
    <location>
        <begin position="299"/>
        <end position="318"/>
    </location>
</feature>
<evidence type="ECO:0000259" key="12">
    <source>
        <dbReference type="PROSITE" id="PS50011"/>
    </source>
</evidence>
<organism evidence="13 14">
    <name type="scientific">Stephania cephalantha</name>
    <dbReference type="NCBI Taxonomy" id="152367"/>
    <lineage>
        <taxon>Eukaryota</taxon>
        <taxon>Viridiplantae</taxon>
        <taxon>Streptophyta</taxon>
        <taxon>Embryophyta</taxon>
        <taxon>Tracheophyta</taxon>
        <taxon>Spermatophyta</taxon>
        <taxon>Magnoliopsida</taxon>
        <taxon>Ranunculales</taxon>
        <taxon>Menispermaceae</taxon>
        <taxon>Menispermoideae</taxon>
        <taxon>Cissampelideae</taxon>
        <taxon>Stephania</taxon>
    </lineage>
</organism>
<dbReference type="PROSITE" id="PS00107">
    <property type="entry name" value="PROTEIN_KINASE_ATP"/>
    <property type="match status" value="1"/>
</dbReference>
<evidence type="ECO:0000256" key="6">
    <source>
        <dbReference type="ARBA" id="ARBA00022777"/>
    </source>
</evidence>
<dbReference type="PRINTS" id="PR00109">
    <property type="entry name" value="TYRKINASE"/>
</dbReference>